<evidence type="ECO:0000313" key="3">
    <source>
        <dbReference type="Proteomes" id="UP000807115"/>
    </source>
</evidence>
<protein>
    <submittedName>
        <fullName evidence="2">Uncharacterized protein</fullName>
    </submittedName>
</protein>
<sequence length="295" mass="31139">MSSPLARPGPLTHRPLQLPPLTAKWTGVRNRTHLCRSETARRAKAPMAPARVARASAVTLFLARPLFPRGRTTSSAPPDHDGPAKLAAMPDTESDHRRGDAAVARLALVAPPAAPASSSCATATAIATASDQDEEDGFTFAAVDDSIILHLQDADGAFPADARIGSPVYPVFGRPRWSTPKEQQRQQDDDEEGPGAAGTATVRAPLGRLLLEEPWCDNADAELDGAPAETYCLWSPGASPPPPAGSTTRRASPARCRKSGSRGGGKSSSSFLPCKQDLVELVASVVTCRRSCYLF</sequence>
<comment type="caution">
    <text evidence="2">The sequence shown here is derived from an EMBL/GenBank/DDBJ whole genome shotgun (WGS) entry which is preliminary data.</text>
</comment>
<feature type="region of interest" description="Disordered" evidence="1">
    <location>
        <begin position="68"/>
        <end position="98"/>
    </location>
</feature>
<evidence type="ECO:0000256" key="1">
    <source>
        <dbReference type="SAM" id="MobiDB-lite"/>
    </source>
</evidence>
<organism evidence="2 3">
    <name type="scientific">Sorghum bicolor</name>
    <name type="common">Sorghum</name>
    <name type="synonym">Sorghum vulgare</name>
    <dbReference type="NCBI Taxonomy" id="4558"/>
    <lineage>
        <taxon>Eukaryota</taxon>
        <taxon>Viridiplantae</taxon>
        <taxon>Streptophyta</taxon>
        <taxon>Embryophyta</taxon>
        <taxon>Tracheophyta</taxon>
        <taxon>Spermatophyta</taxon>
        <taxon>Magnoliopsida</taxon>
        <taxon>Liliopsida</taxon>
        <taxon>Poales</taxon>
        <taxon>Poaceae</taxon>
        <taxon>PACMAD clade</taxon>
        <taxon>Panicoideae</taxon>
        <taxon>Andropogonodae</taxon>
        <taxon>Andropogoneae</taxon>
        <taxon>Sorghinae</taxon>
        <taxon>Sorghum</taxon>
    </lineage>
</organism>
<dbReference type="OMA" id="SFLPCKQ"/>
<feature type="region of interest" description="Disordered" evidence="1">
    <location>
        <begin position="169"/>
        <end position="203"/>
    </location>
</feature>
<feature type="region of interest" description="Disordered" evidence="1">
    <location>
        <begin position="235"/>
        <end position="270"/>
    </location>
</feature>
<dbReference type="Proteomes" id="UP000807115">
    <property type="component" value="Chromosome 9"/>
</dbReference>
<gene>
    <name evidence="2" type="ORF">BDA96_09G250200</name>
</gene>
<proteinExistence type="predicted"/>
<name>A0A921QCI0_SORBI</name>
<dbReference type="EMBL" id="CM027688">
    <property type="protein sequence ID" value="KAG0519273.1"/>
    <property type="molecule type" value="Genomic_DNA"/>
</dbReference>
<evidence type="ECO:0000313" key="2">
    <source>
        <dbReference type="EMBL" id="KAG0519273.1"/>
    </source>
</evidence>
<dbReference type="AlphaFoldDB" id="A0A921QCI0"/>
<dbReference type="Gramene" id="EES18706">
    <property type="protein sequence ID" value="EES18706"/>
    <property type="gene ID" value="SORBI_3009G236700"/>
</dbReference>
<reference evidence="2" key="2">
    <citation type="submission" date="2020-10" db="EMBL/GenBank/DDBJ databases">
        <authorList>
            <person name="Cooper E.A."/>
            <person name="Brenton Z.W."/>
            <person name="Flinn B.S."/>
            <person name="Jenkins J."/>
            <person name="Shu S."/>
            <person name="Flowers D."/>
            <person name="Luo F."/>
            <person name="Wang Y."/>
            <person name="Xia P."/>
            <person name="Barry K."/>
            <person name="Daum C."/>
            <person name="Lipzen A."/>
            <person name="Yoshinaga Y."/>
            <person name="Schmutz J."/>
            <person name="Saski C."/>
            <person name="Vermerris W."/>
            <person name="Kresovich S."/>
        </authorList>
    </citation>
    <scope>NUCLEOTIDE SEQUENCE</scope>
</reference>
<reference evidence="2" key="1">
    <citation type="journal article" date="2019" name="BMC Genomics">
        <title>A new reference genome for Sorghum bicolor reveals high levels of sequence similarity between sweet and grain genotypes: implications for the genetics of sugar metabolism.</title>
        <authorList>
            <person name="Cooper E.A."/>
            <person name="Brenton Z.W."/>
            <person name="Flinn B.S."/>
            <person name="Jenkins J."/>
            <person name="Shu S."/>
            <person name="Flowers D."/>
            <person name="Luo F."/>
            <person name="Wang Y."/>
            <person name="Xia P."/>
            <person name="Barry K."/>
            <person name="Daum C."/>
            <person name="Lipzen A."/>
            <person name="Yoshinaga Y."/>
            <person name="Schmutz J."/>
            <person name="Saski C."/>
            <person name="Vermerris W."/>
            <person name="Kresovich S."/>
        </authorList>
    </citation>
    <scope>NUCLEOTIDE SEQUENCE</scope>
</reference>
<accession>A0A921QCI0</accession>